<dbReference type="InterPro" id="IPR037523">
    <property type="entry name" value="VOC_core"/>
</dbReference>
<dbReference type="PANTHER" id="PTHR36503:SF2">
    <property type="entry name" value="BLR2408 PROTEIN"/>
    <property type="match status" value="1"/>
</dbReference>
<dbReference type="Proteomes" id="UP001595721">
    <property type="component" value="Unassembled WGS sequence"/>
</dbReference>
<dbReference type="SUPFAM" id="SSF54593">
    <property type="entry name" value="Glyoxalase/Bleomycin resistance protein/Dihydroxybiphenyl dioxygenase"/>
    <property type="match status" value="1"/>
</dbReference>
<dbReference type="Pfam" id="PF00903">
    <property type="entry name" value="Glyoxalase"/>
    <property type="match status" value="1"/>
</dbReference>
<dbReference type="PANTHER" id="PTHR36503">
    <property type="entry name" value="BLR2520 PROTEIN"/>
    <property type="match status" value="1"/>
</dbReference>
<dbReference type="InterPro" id="IPR029068">
    <property type="entry name" value="Glyas_Bleomycin-R_OHBP_Dase"/>
</dbReference>
<accession>A0ABV7R1G0</accession>
<name>A0ABV7R1G0_9RHOB</name>
<protein>
    <submittedName>
        <fullName evidence="2">VOC family protein</fullName>
    </submittedName>
</protein>
<comment type="caution">
    <text evidence="2">The sequence shown here is derived from an EMBL/GenBank/DDBJ whole genome shotgun (WGS) entry which is preliminary data.</text>
</comment>
<evidence type="ECO:0000313" key="3">
    <source>
        <dbReference type="Proteomes" id="UP001595721"/>
    </source>
</evidence>
<feature type="domain" description="VOC" evidence="1">
    <location>
        <begin position="3"/>
        <end position="128"/>
    </location>
</feature>
<dbReference type="EMBL" id="JBHRXJ010000004">
    <property type="protein sequence ID" value="MFC3528131.1"/>
    <property type="molecule type" value="Genomic_DNA"/>
</dbReference>
<organism evidence="2 3">
    <name type="scientific">Paracoccus mangrovi</name>
    <dbReference type="NCBI Taxonomy" id="1715645"/>
    <lineage>
        <taxon>Bacteria</taxon>
        <taxon>Pseudomonadati</taxon>
        <taxon>Pseudomonadota</taxon>
        <taxon>Alphaproteobacteria</taxon>
        <taxon>Rhodobacterales</taxon>
        <taxon>Paracoccaceae</taxon>
        <taxon>Paracoccus</taxon>
    </lineage>
</organism>
<evidence type="ECO:0000313" key="2">
    <source>
        <dbReference type="EMBL" id="MFC3528131.1"/>
    </source>
</evidence>
<reference evidence="3" key="1">
    <citation type="journal article" date="2019" name="Int. J. Syst. Evol. Microbiol.">
        <title>The Global Catalogue of Microorganisms (GCM) 10K type strain sequencing project: providing services to taxonomists for standard genome sequencing and annotation.</title>
        <authorList>
            <consortium name="The Broad Institute Genomics Platform"/>
            <consortium name="The Broad Institute Genome Sequencing Center for Infectious Disease"/>
            <person name="Wu L."/>
            <person name="Ma J."/>
        </authorList>
    </citation>
    <scope>NUCLEOTIDE SEQUENCE [LARGE SCALE GENOMIC DNA]</scope>
    <source>
        <strain evidence="3">KCTC 42899</strain>
    </source>
</reference>
<evidence type="ECO:0000259" key="1">
    <source>
        <dbReference type="PROSITE" id="PS51819"/>
    </source>
</evidence>
<keyword evidence="3" id="KW-1185">Reference proteome</keyword>
<dbReference type="PROSITE" id="PS51819">
    <property type="entry name" value="VOC"/>
    <property type="match status" value="1"/>
</dbReference>
<sequence length="139" mass="14872">MPKMIFVNLPVADLAAATRFYQAIGCQKNDQFSDDNAASMVWSEAINFHLLTHSFFQTFTALPIADAKAACGALYAISFDDRAAVDATASAGAAAGGTVEGLSVVDMGWMYNRQIQDPDGNVLELVWMDISAMPQDEAG</sequence>
<dbReference type="RefSeq" id="WP_377743780.1">
    <property type="nucleotide sequence ID" value="NZ_JBHRXJ010000004.1"/>
</dbReference>
<gene>
    <name evidence="2" type="ORF">ACFOMH_08060</name>
</gene>
<proteinExistence type="predicted"/>
<dbReference type="Gene3D" id="3.10.180.10">
    <property type="entry name" value="2,3-Dihydroxybiphenyl 1,2-Dioxygenase, domain 1"/>
    <property type="match status" value="1"/>
</dbReference>
<dbReference type="InterPro" id="IPR004360">
    <property type="entry name" value="Glyas_Fos-R_dOase_dom"/>
</dbReference>